<protein>
    <submittedName>
        <fullName evidence="2">Uncharacterized protein</fullName>
    </submittedName>
</protein>
<name>A0A8S0XFM1_CYCAE</name>
<dbReference type="EMBL" id="CACVBS010000031">
    <property type="protein sequence ID" value="CAA7261099.1"/>
    <property type="molecule type" value="Genomic_DNA"/>
</dbReference>
<comment type="caution">
    <text evidence="2">The sequence shown here is derived from an EMBL/GenBank/DDBJ whole genome shotgun (WGS) entry which is preliminary data.</text>
</comment>
<evidence type="ECO:0000256" key="1">
    <source>
        <dbReference type="SAM" id="SignalP"/>
    </source>
</evidence>
<feature type="signal peptide" evidence="1">
    <location>
        <begin position="1"/>
        <end position="18"/>
    </location>
</feature>
<sequence length="303" mass="33170">MLKATALLMWNMLWSVSPVPEGPCWLFSFVRGHWFDSPTTVIRDLHRLLAMALVHASLTTHHCPVGDLPRPTIMSVHETWATLLGQYVPFFLYFSALGVLLPPHLPRSVVCMFFPPSLPSRPSLRVADFVHDRAFPSLLPSAPRALFPVPCTPLSLASSSFHVIYAFFLSSSCPSLRVPSLISTWIRMNLGTGPMSLLGHSTVDSPHIPKSASATPAAYTSEAGLEEFSWEKLGALLEGCVLVSKADVLEAFKTSTLNVPHVPPTVNFLLDPHVKKASPIIGTIVGRQYDSSLVLPLVLELEC</sequence>
<evidence type="ECO:0000313" key="3">
    <source>
        <dbReference type="Proteomes" id="UP000467700"/>
    </source>
</evidence>
<proteinExistence type="predicted"/>
<keyword evidence="3" id="KW-1185">Reference proteome</keyword>
<keyword evidence="1" id="KW-0732">Signal</keyword>
<evidence type="ECO:0000313" key="2">
    <source>
        <dbReference type="EMBL" id="CAA7261099.1"/>
    </source>
</evidence>
<gene>
    <name evidence="2" type="ORF">AAE3_LOCUS3202</name>
</gene>
<organism evidence="2 3">
    <name type="scientific">Cyclocybe aegerita</name>
    <name type="common">Black poplar mushroom</name>
    <name type="synonym">Agrocybe aegerita</name>
    <dbReference type="NCBI Taxonomy" id="1973307"/>
    <lineage>
        <taxon>Eukaryota</taxon>
        <taxon>Fungi</taxon>
        <taxon>Dikarya</taxon>
        <taxon>Basidiomycota</taxon>
        <taxon>Agaricomycotina</taxon>
        <taxon>Agaricomycetes</taxon>
        <taxon>Agaricomycetidae</taxon>
        <taxon>Agaricales</taxon>
        <taxon>Agaricineae</taxon>
        <taxon>Bolbitiaceae</taxon>
        <taxon>Cyclocybe</taxon>
    </lineage>
</organism>
<dbReference type="Proteomes" id="UP000467700">
    <property type="component" value="Unassembled WGS sequence"/>
</dbReference>
<dbReference type="AlphaFoldDB" id="A0A8S0XFM1"/>
<accession>A0A8S0XFM1</accession>
<reference evidence="2 3" key="1">
    <citation type="submission" date="2020-01" db="EMBL/GenBank/DDBJ databases">
        <authorList>
            <person name="Gupta K D."/>
        </authorList>
    </citation>
    <scope>NUCLEOTIDE SEQUENCE [LARGE SCALE GENOMIC DNA]</scope>
</reference>
<feature type="chain" id="PRO_5035857754" evidence="1">
    <location>
        <begin position="19"/>
        <end position="303"/>
    </location>
</feature>